<proteinExistence type="predicted"/>
<feature type="domain" description="Helix-turn-helix" evidence="1">
    <location>
        <begin position="50"/>
        <end position="98"/>
    </location>
</feature>
<evidence type="ECO:0000313" key="2">
    <source>
        <dbReference type="EMBL" id="PZP46562.1"/>
    </source>
</evidence>
<dbReference type="AlphaFoldDB" id="A0A2W5GTC4"/>
<name>A0A2W5GTC4_9SPHI</name>
<comment type="caution">
    <text evidence="2">The sequence shown here is derived from an EMBL/GenBank/DDBJ whole genome shotgun (WGS) entry which is preliminary data.</text>
</comment>
<sequence>MEQKMILTTYSESDLAKFFFDCFKLIRKDLLADLTTNTSIQSVNKTKRHLTRREAANYLRMSLPMLNKKTKEGAIKSVASGGKVLYLETELDSFLQAREFV</sequence>
<dbReference type="InterPro" id="IPR041657">
    <property type="entry name" value="HTH_17"/>
</dbReference>
<protein>
    <recommendedName>
        <fullName evidence="1">Helix-turn-helix domain-containing protein</fullName>
    </recommendedName>
</protein>
<reference evidence="2 3" key="1">
    <citation type="submission" date="2017-11" db="EMBL/GenBank/DDBJ databases">
        <title>Infants hospitalized years apart are colonized by the same room-sourced microbial strains.</title>
        <authorList>
            <person name="Brooks B."/>
            <person name="Olm M.R."/>
            <person name="Firek B.A."/>
            <person name="Baker R."/>
            <person name="Thomas B.C."/>
            <person name="Morowitz M.J."/>
            <person name="Banfield J.F."/>
        </authorList>
    </citation>
    <scope>NUCLEOTIDE SEQUENCE [LARGE SCALE GENOMIC DNA]</scope>
    <source>
        <strain evidence="2">S2_009_000_R2_76</strain>
    </source>
</reference>
<dbReference type="EMBL" id="QFOI01000221">
    <property type="protein sequence ID" value="PZP46562.1"/>
    <property type="molecule type" value="Genomic_DNA"/>
</dbReference>
<dbReference type="Proteomes" id="UP000249645">
    <property type="component" value="Unassembled WGS sequence"/>
</dbReference>
<gene>
    <name evidence="2" type="ORF">DI598_12000</name>
</gene>
<evidence type="ECO:0000259" key="1">
    <source>
        <dbReference type="Pfam" id="PF12728"/>
    </source>
</evidence>
<dbReference type="Pfam" id="PF12728">
    <property type="entry name" value="HTH_17"/>
    <property type="match status" value="1"/>
</dbReference>
<accession>A0A2W5GTC4</accession>
<evidence type="ECO:0000313" key="3">
    <source>
        <dbReference type="Proteomes" id="UP000249645"/>
    </source>
</evidence>
<organism evidence="2 3">
    <name type="scientific">Pseudopedobacter saltans</name>
    <dbReference type="NCBI Taxonomy" id="151895"/>
    <lineage>
        <taxon>Bacteria</taxon>
        <taxon>Pseudomonadati</taxon>
        <taxon>Bacteroidota</taxon>
        <taxon>Sphingobacteriia</taxon>
        <taxon>Sphingobacteriales</taxon>
        <taxon>Sphingobacteriaceae</taxon>
        <taxon>Pseudopedobacter</taxon>
    </lineage>
</organism>